<dbReference type="PANTHER" id="PTHR32063:SF19">
    <property type="entry name" value="CATION EFFLUX SYSTEM PROTEIN CUSA"/>
    <property type="match status" value="1"/>
</dbReference>
<dbReference type="AlphaFoldDB" id="A0A1M6GJ60"/>
<dbReference type="RefSeq" id="WP_143158575.1">
    <property type="nucleotide sequence ID" value="NZ_FQYR01000003.1"/>
</dbReference>
<feature type="transmembrane region" description="Helical" evidence="1">
    <location>
        <begin position="460"/>
        <end position="480"/>
    </location>
</feature>
<gene>
    <name evidence="2" type="ORF">SAMN02745181_1184</name>
</gene>
<dbReference type="InParanoid" id="A0A1M6GJ60"/>
<dbReference type="GO" id="GO:0005886">
    <property type="term" value="C:plasma membrane"/>
    <property type="evidence" value="ECO:0007669"/>
    <property type="project" value="TreeGrafter"/>
</dbReference>
<evidence type="ECO:0000256" key="1">
    <source>
        <dbReference type="SAM" id="Phobius"/>
    </source>
</evidence>
<dbReference type="Pfam" id="PF00873">
    <property type="entry name" value="ACR_tran"/>
    <property type="match status" value="3"/>
</dbReference>
<reference evidence="2 3" key="1">
    <citation type="submission" date="2016-11" db="EMBL/GenBank/DDBJ databases">
        <authorList>
            <person name="Jaros S."/>
            <person name="Januszkiewicz K."/>
            <person name="Wedrychowicz H."/>
        </authorList>
    </citation>
    <scope>NUCLEOTIDE SEQUENCE [LARGE SCALE GENOMIC DNA]</scope>
    <source>
        <strain evidence="2 3">DSM 18772</strain>
    </source>
</reference>
<keyword evidence="1" id="KW-1133">Transmembrane helix</keyword>
<sequence>MSSLIQFCLRQKLVVILLLAFFVGWGIRVAPFDWETKIIPRDPVAVDAIPNLGDNQQIVFTPWSGRSPKDVDDQITYPMTVALMGVPGVKEVRSYSYFGFSSIYLVFEEDIDFYWSRSRVLEKLNSLPSGTLPEGATPALGPDATGLGQIFWYTLEGLDPDGNRVGGWDLDELRAIQDWQVRYALQGTPGVAEVSSIGGYVREYQVDIDPDALRSQKITLVQVANAVRASNKETGARNLSINGVEYIIRGVGYVKELDDIRKAVVASRNGTPITVGDVASVSLGPAQRRGALDKNGQEAVGGVVVARFGENPLEVIQKTKANIENLTSGLPQRAVILWDKTTPMEVREFFAELELPESASEKEKTTQLTKYLQSHPRDQWPEWATLSKVTLVPFYDRTGLIGETLGTLNDALYQQILITIIVVVIMVLHLRSSILISAMLPLAVLITFIAMKLFGVDANVVALAGIAIAIGTVVDIGIVLTENILKHLKEADPDESRLEVIQRASTEVASAVTTSVATTVTSFLPVFLLTGENGRLYRPLAFTKTFALSASLIVAITIIPPVAHMLMRRWSKQKESEKRPSLIGKIMKSRSTNLGISIAVAMVVGWLLAGDWAPLGLDRAHLSNFFFVFLIVGSLLFFFWLFQKVYVRVLRWCLGNKVLFLSVPMVLLMLALVIWKGFAPVVSWIPGGTAVAESTFGKDLQNHFPGLKNENRPRLDEGSFLLMPTTSTHADIGEAMDALRQLDEAVSKIPEVTLVVGKLGRAESALDPAPISMFENVIQYAPEFKQDEHGRPIKYRYDEDTESYVYSDQGELIPDESGRPFRQWRPHIKSPDDIWREIEKAAFVLGTTSAPKLMPIETRLVMLQTGMRAPMGLKIKGPDLDTIEKVGVEIETLLKDSGVDGLNPATVIADRIVGKPYLEVIPDREAAARYGLNVADIHDALEMAVGGKPVTTTIEGRERFSVRVRYMREKRDNIEDLQQVLLTAQDGALIPLSQIARVHYVRGPQMIKSEDTFLTGYVTFDKMDDAAQLDVIERVKDYLEKMQEERRLILPPGVSYRFAGSYEEKQEFDRNMRLILPVTLFVIFVILYLQFRSVPTTLTLLTAIAVACSGGFLMLWLYAQPGFLDINLFGANLRDLFQVREVALSTAVWVGFIALFGIATDDGVVITTYLKQSIEKHSPSDKEGIRKAVVEAGARRVRPCLMTTATTLLALLPVLTSTGRGSDIMLPMAIPVFGGMTIELLTMFVVPTLYCWQKELRLKRQK</sequence>
<keyword evidence="3" id="KW-1185">Reference proteome</keyword>
<organism evidence="2 3">
    <name type="scientific">Rubritalea squalenifaciens DSM 18772</name>
    <dbReference type="NCBI Taxonomy" id="1123071"/>
    <lineage>
        <taxon>Bacteria</taxon>
        <taxon>Pseudomonadati</taxon>
        <taxon>Verrucomicrobiota</taxon>
        <taxon>Verrucomicrobiia</taxon>
        <taxon>Verrucomicrobiales</taxon>
        <taxon>Rubritaleaceae</taxon>
        <taxon>Rubritalea</taxon>
    </lineage>
</organism>
<feature type="transmembrane region" description="Helical" evidence="1">
    <location>
        <begin position="411"/>
        <end position="428"/>
    </location>
</feature>
<dbReference type="SUPFAM" id="SSF82693">
    <property type="entry name" value="Multidrug efflux transporter AcrB pore domain, PN1, PN2, PC1 and PC2 subdomains"/>
    <property type="match status" value="2"/>
</dbReference>
<dbReference type="InterPro" id="IPR027463">
    <property type="entry name" value="AcrB_DN_DC_subdom"/>
</dbReference>
<dbReference type="SUPFAM" id="SSF82714">
    <property type="entry name" value="Multidrug efflux transporter AcrB TolC docking domain, DN and DC subdomains"/>
    <property type="match status" value="2"/>
</dbReference>
<dbReference type="PRINTS" id="PR00702">
    <property type="entry name" value="ACRIFLAVINRP"/>
</dbReference>
<dbReference type="PANTHER" id="PTHR32063">
    <property type="match status" value="1"/>
</dbReference>
<dbReference type="GO" id="GO:0042910">
    <property type="term" value="F:xenobiotic transmembrane transporter activity"/>
    <property type="evidence" value="ECO:0007669"/>
    <property type="project" value="TreeGrafter"/>
</dbReference>
<protein>
    <submittedName>
        <fullName evidence="2">Cu(I)/Ag(I) efflux system membrane protein CusA/SilA</fullName>
    </submittedName>
</protein>
<evidence type="ECO:0000313" key="2">
    <source>
        <dbReference type="EMBL" id="SHJ09948.1"/>
    </source>
</evidence>
<dbReference type="InterPro" id="IPR001036">
    <property type="entry name" value="Acrflvin-R"/>
</dbReference>
<feature type="transmembrane region" description="Helical" evidence="1">
    <location>
        <begin position="1098"/>
        <end position="1119"/>
    </location>
</feature>
<dbReference type="EMBL" id="FQYR01000003">
    <property type="protein sequence ID" value="SHJ09948.1"/>
    <property type="molecule type" value="Genomic_DNA"/>
</dbReference>
<feature type="transmembrane region" description="Helical" evidence="1">
    <location>
        <begin position="621"/>
        <end position="642"/>
    </location>
</feature>
<evidence type="ECO:0000313" key="3">
    <source>
        <dbReference type="Proteomes" id="UP000184510"/>
    </source>
</evidence>
<dbReference type="Gene3D" id="1.20.1640.10">
    <property type="entry name" value="Multidrug efflux transporter AcrB transmembrane domain"/>
    <property type="match status" value="3"/>
</dbReference>
<dbReference type="Gene3D" id="3.30.70.1430">
    <property type="entry name" value="Multidrug efflux transporter AcrB pore domain"/>
    <property type="match status" value="2"/>
</dbReference>
<feature type="transmembrane region" description="Helical" evidence="1">
    <location>
        <begin position="1147"/>
        <end position="1170"/>
    </location>
</feature>
<dbReference type="Gene3D" id="3.30.70.1440">
    <property type="entry name" value="Multidrug efflux transporter AcrB pore domain"/>
    <property type="match status" value="1"/>
</dbReference>
<keyword evidence="1" id="KW-0812">Transmembrane</keyword>
<feature type="transmembrane region" description="Helical" evidence="1">
    <location>
        <begin position="1074"/>
        <end position="1091"/>
    </location>
</feature>
<name>A0A1M6GJ60_9BACT</name>
<accession>A0A1M6GJ60</accession>
<feature type="transmembrane region" description="Helical" evidence="1">
    <location>
        <begin position="654"/>
        <end position="675"/>
    </location>
</feature>
<feature type="transmembrane region" description="Helical" evidence="1">
    <location>
        <begin position="1228"/>
        <end position="1252"/>
    </location>
</feature>
<dbReference type="Gene3D" id="3.30.70.1320">
    <property type="entry name" value="Multidrug efflux transporter AcrB pore domain like"/>
    <property type="match status" value="2"/>
</dbReference>
<feature type="transmembrane region" description="Helical" evidence="1">
    <location>
        <begin position="435"/>
        <end position="454"/>
    </location>
</feature>
<keyword evidence="1" id="KW-0472">Membrane</keyword>
<feature type="transmembrane region" description="Helical" evidence="1">
    <location>
        <begin position="1197"/>
        <end position="1216"/>
    </location>
</feature>
<dbReference type="OrthoDB" id="9757876at2"/>
<dbReference type="Proteomes" id="UP000184510">
    <property type="component" value="Unassembled WGS sequence"/>
</dbReference>
<dbReference type="FunCoup" id="A0A1M6GJ60">
    <property type="interactions" value="188"/>
</dbReference>
<feature type="transmembrane region" description="Helical" evidence="1">
    <location>
        <begin position="508"/>
        <end position="528"/>
    </location>
</feature>
<dbReference type="Gene3D" id="3.30.2090.10">
    <property type="entry name" value="Multidrug efflux transporter AcrB TolC docking domain, DN and DC subdomains"/>
    <property type="match status" value="2"/>
</dbReference>
<feature type="transmembrane region" description="Helical" evidence="1">
    <location>
        <begin position="591"/>
        <end position="609"/>
    </location>
</feature>
<dbReference type="STRING" id="1123071.SAMN02745181_1184"/>
<feature type="transmembrane region" description="Helical" evidence="1">
    <location>
        <begin position="548"/>
        <end position="570"/>
    </location>
</feature>
<proteinExistence type="predicted"/>
<dbReference type="SUPFAM" id="SSF82866">
    <property type="entry name" value="Multidrug efflux transporter AcrB transmembrane domain"/>
    <property type="match status" value="2"/>
</dbReference>